<comment type="subunit">
    <text evidence="9">The complex comprises the extracytoplasmic solute receptor protein and the two transmembrane proteins.</text>
</comment>
<feature type="transmembrane region" description="Helical" evidence="9">
    <location>
        <begin position="133"/>
        <end position="157"/>
    </location>
</feature>
<dbReference type="GO" id="GO:0022857">
    <property type="term" value="F:transmembrane transporter activity"/>
    <property type="evidence" value="ECO:0007669"/>
    <property type="project" value="UniProtKB-UniRule"/>
</dbReference>
<dbReference type="InterPro" id="IPR055348">
    <property type="entry name" value="DctQ"/>
</dbReference>
<dbReference type="AlphaFoldDB" id="A0A6B0TZF6"/>
<accession>A0A6B0TZF6</accession>
<feature type="transmembrane region" description="Helical" evidence="9">
    <location>
        <begin position="21"/>
        <end position="39"/>
    </location>
</feature>
<dbReference type="PANTHER" id="PTHR35011:SF4">
    <property type="entry name" value="SLL1102 PROTEIN"/>
    <property type="match status" value="1"/>
</dbReference>
<evidence type="ECO:0000256" key="5">
    <source>
        <dbReference type="ARBA" id="ARBA00022692"/>
    </source>
</evidence>
<evidence type="ECO:0000256" key="7">
    <source>
        <dbReference type="ARBA" id="ARBA00023136"/>
    </source>
</evidence>
<feature type="domain" description="Tripartite ATP-independent periplasmic transporters DctQ component" evidence="10">
    <location>
        <begin position="30"/>
        <end position="160"/>
    </location>
</feature>
<dbReference type="Proteomes" id="UP000436016">
    <property type="component" value="Unassembled WGS sequence"/>
</dbReference>
<name>A0A6B0TZF6_9RHOB</name>
<evidence type="ECO:0000256" key="4">
    <source>
        <dbReference type="ARBA" id="ARBA00022519"/>
    </source>
</evidence>
<feature type="transmembrane region" description="Helical" evidence="9">
    <location>
        <begin position="91"/>
        <end position="113"/>
    </location>
</feature>
<keyword evidence="4 9" id="KW-0997">Cell inner membrane</keyword>
<evidence type="ECO:0000313" key="12">
    <source>
        <dbReference type="Proteomes" id="UP000436016"/>
    </source>
</evidence>
<evidence type="ECO:0000256" key="9">
    <source>
        <dbReference type="RuleBase" id="RU369079"/>
    </source>
</evidence>
<evidence type="ECO:0000313" key="11">
    <source>
        <dbReference type="EMBL" id="MXU64281.1"/>
    </source>
</evidence>
<keyword evidence="3" id="KW-1003">Cell membrane</keyword>
<comment type="similarity">
    <text evidence="8 9">Belongs to the TRAP transporter small permease family.</text>
</comment>
<sequence>MPEWIKSYVRVAERVNRAVGRAAMYLIFVMMGILLYSSISKTFFVPSLWTLEMAQFTMVAYYILGGPYSLQLGSNVRMDLLYGSWSDRTKAWADAITILCLIFYLVVLLYGGLTSTAYALEYGERSYSAWRPYMAPIKIVMCVGIFLMILQAFAVFFRDIAKIRGDEI</sequence>
<keyword evidence="5 9" id="KW-0812">Transmembrane</keyword>
<reference evidence="11 12" key="1">
    <citation type="submission" date="2019-12" db="EMBL/GenBank/DDBJ databases">
        <title>Strain KN286 was isolated from seawater, which was collected from Caroline Seamount in the tropical western Pacific.</title>
        <authorList>
            <person name="Wang Q."/>
        </authorList>
    </citation>
    <scope>NUCLEOTIDE SEQUENCE [LARGE SCALE GENOMIC DNA]</scope>
    <source>
        <strain evidence="11 12">KN286</strain>
    </source>
</reference>
<comment type="caution">
    <text evidence="11">The sequence shown here is derived from an EMBL/GenBank/DDBJ whole genome shotgun (WGS) entry which is preliminary data.</text>
</comment>
<keyword evidence="12" id="KW-1185">Reference proteome</keyword>
<dbReference type="InterPro" id="IPR007387">
    <property type="entry name" value="TRAP_DctQ"/>
</dbReference>
<evidence type="ECO:0000256" key="3">
    <source>
        <dbReference type="ARBA" id="ARBA00022475"/>
    </source>
</evidence>
<evidence type="ECO:0000256" key="8">
    <source>
        <dbReference type="ARBA" id="ARBA00038436"/>
    </source>
</evidence>
<evidence type="ECO:0000259" key="10">
    <source>
        <dbReference type="Pfam" id="PF04290"/>
    </source>
</evidence>
<evidence type="ECO:0000256" key="1">
    <source>
        <dbReference type="ARBA" id="ARBA00004429"/>
    </source>
</evidence>
<keyword evidence="7 9" id="KW-0472">Membrane</keyword>
<protein>
    <recommendedName>
        <fullName evidence="9">TRAP transporter small permease protein</fullName>
    </recommendedName>
</protein>
<comment type="subcellular location">
    <subcellularLocation>
        <location evidence="1 9">Cell inner membrane</location>
        <topology evidence="1 9">Multi-pass membrane protein</topology>
    </subcellularLocation>
</comment>
<dbReference type="PANTHER" id="PTHR35011">
    <property type="entry name" value="2,3-DIKETO-L-GULONATE TRAP TRANSPORTER SMALL PERMEASE PROTEIN YIAM"/>
    <property type="match status" value="1"/>
</dbReference>
<proteinExistence type="inferred from homology"/>
<organism evidence="11 12">
    <name type="scientific">Oceanomicrobium pacificus</name>
    <dbReference type="NCBI Taxonomy" id="2692916"/>
    <lineage>
        <taxon>Bacteria</taxon>
        <taxon>Pseudomonadati</taxon>
        <taxon>Pseudomonadota</taxon>
        <taxon>Alphaproteobacteria</taxon>
        <taxon>Rhodobacterales</taxon>
        <taxon>Paracoccaceae</taxon>
        <taxon>Oceanomicrobium</taxon>
    </lineage>
</organism>
<dbReference type="EMBL" id="WUWG01000001">
    <property type="protein sequence ID" value="MXU64281.1"/>
    <property type="molecule type" value="Genomic_DNA"/>
</dbReference>
<keyword evidence="2 9" id="KW-0813">Transport</keyword>
<comment type="function">
    <text evidence="9">Part of the tripartite ATP-independent periplasmic (TRAP) transport system.</text>
</comment>
<feature type="transmembrane region" description="Helical" evidence="9">
    <location>
        <begin position="51"/>
        <end position="70"/>
    </location>
</feature>
<evidence type="ECO:0000256" key="6">
    <source>
        <dbReference type="ARBA" id="ARBA00022989"/>
    </source>
</evidence>
<dbReference type="GO" id="GO:0005886">
    <property type="term" value="C:plasma membrane"/>
    <property type="evidence" value="ECO:0007669"/>
    <property type="project" value="UniProtKB-SubCell"/>
</dbReference>
<keyword evidence="6 9" id="KW-1133">Transmembrane helix</keyword>
<evidence type="ECO:0000256" key="2">
    <source>
        <dbReference type="ARBA" id="ARBA00022448"/>
    </source>
</evidence>
<dbReference type="RefSeq" id="WP_160851486.1">
    <property type="nucleotide sequence ID" value="NZ_WUWG01000001.1"/>
</dbReference>
<dbReference type="Pfam" id="PF04290">
    <property type="entry name" value="DctQ"/>
    <property type="match status" value="1"/>
</dbReference>
<gene>
    <name evidence="11" type="ORF">GSH16_02390</name>
</gene>